<proteinExistence type="inferred from homology"/>
<comment type="similarity">
    <text evidence="1 5">Belongs to the bacterial ribosomal protein bL31 family. Type B subfamily.</text>
</comment>
<keyword evidence="3 5" id="KW-0689">Ribosomal protein</keyword>
<dbReference type="InterPro" id="IPR027493">
    <property type="entry name" value="Ribosomal_bL31_B"/>
</dbReference>
<dbReference type="PRINTS" id="PR01249">
    <property type="entry name" value="RIBOSOMALL31"/>
</dbReference>
<keyword evidence="7" id="KW-1185">Reference proteome</keyword>
<comment type="caution">
    <text evidence="6">The sequence shown here is derived from an EMBL/GenBank/DDBJ whole genome shotgun (WGS) entry which is preliminary data.</text>
</comment>
<dbReference type="EMBL" id="JAXBLV010000244">
    <property type="protein sequence ID" value="MDY3563666.1"/>
    <property type="molecule type" value="Genomic_DNA"/>
</dbReference>
<dbReference type="PANTHER" id="PTHR33280:SF1">
    <property type="entry name" value="LARGE RIBOSOMAL SUBUNIT PROTEIN BL31C"/>
    <property type="match status" value="1"/>
</dbReference>
<dbReference type="InterPro" id="IPR002150">
    <property type="entry name" value="Ribosomal_bL31"/>
</dbReference>
<evidence type="ECO:0000256" key="1">
    <source>
        <dbReference type="ARBA" id="ARBA00008196"/>
    </source>
</evidence>
<dbReference type="RefSeq" id="WP_320689819.1">
    <property type="nucleotide sequence ID" value="NZ_JAXBLV010000244.1"/>
</dbReference>
<dbReference type="Gene3D" id="4.10.830.30">
    <property type="entry name" value="Ribosomal protein L31"/>
    <property type="match status" value="1"/>
</dbReference>
<dbReference type="Proteomes" id="UP001272242">
    <property type="component" value="Unassembled WGS sequence"/>
</dbReference>
<protein>
    <recommendedName>
        <fullName evidence="5">Large ribosomal subunit protein bL31B</fullName>
    </recommendedName>
</protein>
<dbReference type="HAMAP" id="MF_00502">
    <property type="entry name" value="Ribosomal_bL31_2"/>
    <property type="match status" value="1"/>
</dbReference>
<dbReference type="PROSITE" id="PS01143">
    <property type="entry name" value="RIBOSOMAL_L31"/>
    <property type="match status" value="1"/>
</dbReference>
<organism evidence="6 7">
    <name type="scientific">Gemmata algarum</name>
    <dbReference type="NCBI Taxonomy" id="2975278"/>
    <lineage>
        <taxon>Bacteria</taxon>
        <taxon>Pseudomonadati</taxon>
        <taxon>Planctomycetota</taxon>
        <taxon>Planctomycetia</taxon>
        <taxon>Gemmatales</taxon>
        <taxon>Gemmataceae</taxon>
        <taxon>Gemmata</taxon>
    </lineage>
</organism>
<dbReference type="InterPro" id="IPR034704">
    <property type="entry name" value="Ribosomal_bL28/bL31-like_sf"/>
</dbReference>
<dbReference type="NCBIfam" id="TIGR00105">
    <property type="entry name" value="L31"/>
    <property type="match status" value="1"/>
</dbReference>
<accession>A0ABU5FCX5</accession>
<keyword evidence="4 5" id="KW-0687">Ribonucleoprotein</keyword>
<dbReference type="NCBIfam" id="NF002462">
    <property type="entry name" value="PRK01678.1"/>
    <property type="match status" value="1"/>
</dbReference>
<evidence type="ECO:0000256" key="5">
    <source>
        <dbReference type="HAMAP-Rule" id="MF_00502"/>
    </source>
</evidence>
<dbReference type="InterPro" id="IPR042105">
    <property type="entry name" value="Ribosomal_bL31_sf"/>
</dbReference>
<dbReference type="SUPFAM" id="SSF143800">
    <property type="entry name" value="L28p-like"/>
    <property type="match status" value="1"/>
</dbReference>
<name>A0ABU5FCX5_9BACT</name>
<sequence>MKKGIHPNYRPVVFQDAAAEFAFLSQSCVPTTDTIKWTDGNEYPLYKLEISSASHPFFTGKMKLLDTTGRVQKFNDKYKKTGYGKKDAKTEEKK</sequence>
<gene>
    <name evidence="5" type="primary">rpmE2</name>
    <name evidence="6" type="ORF">R5W23_005282</name>
</gene>
<dbReference type="PANTHER" id="PTHR33280">
    <property type="entry name" value="50S RIBOSOMAL PROTEIN L31, CHLOROPLASTIC"/>
    <property type="match status" value="1"/>
</dbReference>
<dbReference type="Pfam" id="PF01197">
    <property type="entry name" value="Ribosomal_L31"/>
    <property type="match status" value="1"/>
</dbReference>
<evidence type="ECO:0000313" key="7">
    <source>
        <dbReference type="Proteomes" id="UP001272242"/>
    </source>
</evidence>
<evidence type="ECO:0000313" key="6">
    <source>
        <dbReference type="EMBL" id="MDY3563666.1"/>
    </source>
</evidence>
<comment type="subunit">
    <text evidence="2 5">Part of the 50S ribosomal subunit.</text>
</comment>
<reference evidence="7" key="1">
    <citation type="journal article" date="2023" name="Mar. Drugs">
        <title>Gemmata algarum, a Novel Planctomycete Isolated from an Algal Mat, Displays Antimicrobial Activity.</title>
        <authorList>
            <person name="Kumar G."/>
            <person name="Kallscheuer N."/>
            <person name="Kashif M."/>
            <person name="Ahamad S."/>
            <person name="Jagadeeshwari U."/>
            <person name="Pannikurungottu S."/>
            <person name="Haufschild T."/>
            <person name="Kabuu M."/>
            <person name="Sasikala C."/>
            <person name="Jogler C."/>
            <person name="Ramana C."/>
        </authorList>
    </citation>
    <scope>NUCLEOTIDE SEQUENCE [LARGE SCALE GENOMIC DNA]</scope>
    <source>
        <strain evidence="7">JC673</strain>
    </source>
</reference>
<evidence type="ECO:0000256" key="3">
    <source>
        <dbReference type="ARBA" id="ARBA00022980"/>
    </source>
</evidence>
<evidence type="ECO:0000256" key="2">
    <source>
        <dbReference type="ARBA" id="ARBA00011838"/>
    </source>
</evidence>
<dbReference type="GO" id="GO:0005840">
    <property type="term" value="C:ribosome"/>
    <property type="evidence" value="ECO:0007669"/>
    <property type="project" value="UniProtKB-KW"/>
</dbReference>
<evidence type="ECO:0000256" key="4">
    <source>
        <dbReference type="ARBA" id="ARBA00023274"/>
    </source>
</evidence>